<organism evidence="1 2">
    <name type="scientific">Caenorhabditis tropicalis</name>
    <dbReference type="NCBI Taxonomy" id="1561998"/>
    <lineage>
        <taxon>Eukaryota</taxon>
        <taxon>Metazoa</taxon>
        <taxon>Ecdysozoa</taxon>
        <taxon>Nematoda</taxon>
        <taxon>Chromadorea</taxon>
        <taxon>Rhabditida</taxon>
        <taxon>Rhabditina</taxon>
        <taxon>Rhabditomorpha</taxon>
        <taxon>Rhabditoidea</taxon>
        <taxon>Rhabditidae</taxon>
        <taxon>Peloderinae</taxon>
        <taxon>Caenorhabditis</taxon>
    </lineage>
</organism>
<dbReference type="Proteomes" id="UP000095282">
    <property type="component" value="Unplaced"/>
</dbReference>
<proteinExistence type="predicted"/>
<keyword evidence="1" id="KW-1185">Reference proteome</keyword>
<evidence type="ECO:0000313" key="2">
    <source>
        <dbReference type="WBParaSite" id="Csp11.Scaffold629.g15983.t1"/>
    </source>
</evidence>
<sequence length="83" mass="9722">MNLIFENSGFIPFPSSLSEMSKKDFGRKSSNLEQSIQRIQFRRDQKLKSILMAQILIIEKAKYKSRNEENHNQQVCIICNKMA</sequence>
<accession>A0A1I7U8P2</accession>
<protein>
    <submittedName>
        <fullName evidence="2">Uncharacterized protein</fullName>
    </submittedName>
</protein>
<reference evidence="2" key="1">
    <citation type="submission" date="2016-11" db="UniProtKB">
        <authorList>
            <consortium name="WormBaseParasite"/>
        </authorList>
    </citation>
    <scope>IDENTIFICATION</scope>
</reference>
<dbReference type="WBParaSite" id="Csp11.Scaffold629.g15983.t1">
    <property type="protein sequence ID" value="Csp11.Scaffold629.g15983.t1"/>
    <property type="gene ID" value="Csp11.Scaffold629.g15983"/>
</dbReference>
<name>A0A1I7U8P2_9PELO</name>
<evidence type="ECO:0000313" key="1">
    <source>
        <dbReference type="Proteomes" id="UP000095282"/>
    </source>
</evidence>
<dbReference type="AlphaFoldDB" id="A0A1I7U8P2"/>